<feature type="non-terminal residue" evidence="15">
    <location>
        <position position="1"/>
    </location>
</feature>
<dbReference type="AlphaFoldDB" id="R7UVF1"/>
<dbReference type="OrthoDB" id="427096at2759"/>
<evidence type="ECO:0000259" key="14">
    <source>
        <dbReference type="Pfam" id="PF17039"/>
    </source>
</evidence>
<comment type="subcellular location">
    <subcellularLocation>
        <location evidence="1">Golgi apparatus membrane</location>
        <topology evidence="1">Single-pass type II membrane protein</topology>
    </subcellularLocation>
    <subcellularLocation>
        <location evidence="12">Golgi apparatus</location>
        <location evidence="12">Golgi stack membrane</location>
        <topology evidence="12">Single-pass type II membrane protein</topology>
    </subcellularLocation>
</comment>
<evidence type="ECO:0000313" key="16">
    <source>
        <dbReference type="EnsemblMetazoa" id="CapteP64958"/>
    </source>
</evidence>
<evidence type="ECO:0000256" key="9">
    <source>
        <dbReference type="ARBA" id="ARBA00023034"/>
    </source>
</evidence>
<feature type="non-terminal residue" evidence="15">
    <location>
        <position position="286"/>
    </location>
</feature>
<keyword evidence="9 12" id="KW-0333">Golgi apparatus</keyword>
<dbReference type="PANTHER" id="PTHR48438">
    <property type="entry name" value="ALPHA-(1,3)-FUCOSYLTRANSFERASE C-RELATED"/>
    <property type="match status" value="1"/>
</dbReference>
<dbReference type="OMA" id="WTENEVD"/>
<evidence type="ECO:0000256" key="6">
    <source>
        <dbReference type="ARBA" id="ARBA00022692"/>
    </source>
</evidence>
<reference evidence="17" key="1">
    <citation type="submission" date="2012-12" db="EMBL/GenBank/DDBJ databases">
        <authorList>
            <person name="Hellsten U."/>
            <person name="Grimwood J."/>
            <person name="Chapman J.A."/>
            <person name="Shapiro H."/>
            <person name="Aerts A."/>
            <person name="Otillar R.P."/>
            <person name="Terry A.Y."/>
            <person name="Boore J.L."/>
            <person name="Simakov O."/>
            <person name="Marletaz F."/>
            <person name="Cho S.-J."/>
            <person name="Edsinger-Gonzales E."/>
            <person name="Havlak P."/>
            <person name="Kuo D.-H."/>
            <person name="Larsson T."/>
            <person name="Lv J."/>
            <person name="Arendt D."/>
            <person name="Savage R."/>
            <person name="Osoegawa K."/>
            <person name="de Jong P."/>
            <person name="Lindberg D.R."/>
            <person name="Seaver E.C."/>
            <person name="Weisblat D.A."/>
            <person name="Putnam N.H."/>
            <person name="Grigoriev I.V."/>
            <person name="Rokhsar D.S."/>
        </authorList>
    </citation>
    <scope>NUCLEOTIDE SEQUENCE</scope>
    <source>
        <strain evidence="17">I ESC-2004</strain>
    </source>
</reference>
<dbReference type="GO" id="GO:0008417">
    <property type="term" value="F:fucosyltransferase activity"/>
    <property type="evidence" value="ECO:0007669"/>
    <property type="project" value="InterPro"/>
</dbReference>
<evidence type="ECO:0000313" key="15">
    <source>
        <dbReference type="EMBL" id="ELU10217.1"/>
    </source>
</evidence>
<gene>
    <name evidence="15" type="ORF">CAPTEDRAFT_64958</name>
</gene>
<keyword evidence="8" id="KW-1133">Transmembrane helix</keyword>
<evidence type="ECO:0000256" key="12">
    <source>
        <dbReference type="RuleBase" id="RU003832"/>
    </source>
</evidence>
<keyword evidence="6 12" id="KW-0812">Transmembrane</keyword>
<keyword evidence="10" id="KW-0472">Membrane</keyword>
<dbReference type="EMBL" id="AMQN01006132">
    <property type="status" value="NOT_ANNOTATED_CDS"/>
    <property type="molecule type" value="Genomic_DNA"/>
</dbReference>
<reference evidence="15 17" key="2">
    <citation type="journal article" date="2013" name="Nature">
        <title>Insights into bilaterian evolution from three spiralian genomes.</title>
        <authorList>
            <person name="Simakov O."/>
            <person name="Marletaz F."/>
            <person name="Cho S.J."/>
            <person name="Edsinger-Gonzales E."/>
            <person name="Havlak P."/>
            <person name="Hellsten U."/>
            <person name="Kuo D.H."/>
            <person name="Larsson T."/>
            <person name="Lv J."/>
            <person name="Arendt D."/>
            <person name="Savage R."/>
            <person name="Osoegawa K."/>
            <person name="de Jong P."/>
            <person name="Grimwood J."/>
            <person name="Chapman J.A."/>
            <person name="Shapiro H."/>
            <person name="Aerts A."/>
            <person name="Otillar R.P."/>
            <person name="Terry A.Y."/>
            <person name="Boore J.L."/>
            <person name="Grigoriev I.V."/>
            <person name="Lindberg D.R."/>
            <person name="Seaver E.C."/>
            <person name="Weisblat D.A."/>
            <person name="Putnam N.H."/>
            <person name="Rokhsar D.S."/>
        </authorList>
    </citation>
    <scope>NUCLEOTIDE SEQUENCE</scope>
    <source>
        <strain evidence="15 17">I ESC-2004</strain>
    </source>
</reference>
<dbReference type="UniPathway" id="UPA00378"/>
<dbReference type="InterPro" id="IPR038577">
    <property type="entry name" value="GT10-like_C_sf"/>
</dbReference>
<dbReference type="Pfam" id="PF17039">
    <property type="entry name" value="Glyco_tran_10_N"/>
    <property type="match status" value="1"/>
</dbReference>
<accession>R7UVF1</accession>
<dbReference type="GO" id="GO:0000139">
    <property type="term" value="C:Golgi membrane"/>
    <property type="evidence" value="ECO:0007669"/>
    <property type="project" value="UniProtKB-SubCell"/>
</dbReference>
<sequence length="286" mass="33842">DVCYHSYKLDPKYKCTLTNDKTRISKADVVIFRGRRLDKIPLPFDLRRVDQSWVFYEFEPPYKVWEKTNLTKYNGVFNLTFTHSFNADMAYTAYLSKQCVRNNARFNKYKSVDYTVNKTRRGAQIAWMVSICKTQSQREYFVKVLQKHIPVDIYGACGELKCGSNNLSTWKTDNCDERLFSNRNSYRFYLAFENSLCEDYISEKLWRTMKMNIIPIVMGSVDYSTLLPRDTYINARDFETPEKLAVFLKKLIKDKKAYNGYVQRKSALDCHATMPYMPKQCFLCKR</sequence>
<dbReference type="GO" id="GO:0032580">
    <property type="term" value="C:Golgi cisterna membrane"/>
    <property type="evidence" value="ECO:0007669"/>
    <property type="project" value="UniProtKB-SubCell"/>
</dbReference>
<keyword evidence="17" id="KW-1185">Reference proteome</keyword>
<keyword evidence="7" id="KW-0735">Signal-anchor</keyword>
<evidence type="ECO:0000256" key="5">
    <source>
        <dbReference type="ARBA" id="ARBA00022679"/>
    </source>
</evidence>
<reference evidence="16" key="3">
    <citation type="submission" date="2015-06" db="UniProtKB">
        <authorList>
            <consortium name="EnsemblMetazoa"/>
        </authorList>
    </citation>
    <scope>IDENTIFICATION</scope>
</reference>
<dbReference type="Proteomes" id="UP000014760">
    <property type="component" value="Unassembled WGS sequence"/>
</dbReference>
<evidence type="ECO:0000256" key="3">
    <source>
        <dbReference type="ARBA" id="ARBA00008919"/>
    </source>
</evidence>
<comment type="pathway">
    <text evidence="2">Protein modification; protein glycosylation.</text>
</comment>
<organism evidence="15">
    <name type="scientific">Capitella teleta</name>
    <name type="common">Polychaete worm</name>
    <dbReference type="NCBI Taxonomy" id="283909"/>
    <lineage>
        <taxon>Eukaryota</taxon>
        <taxon>Metazoa</taxon>
        <taxon>Spiralia</taxon>
        <taxon>Lophotrochozoa</taxon>
        <taxon>Annelida</taxon>
        <taxon>Polychaeta</taxon>
        <taxon>Sedentaria</taxon>
        <taxon>Scolecida</taxon>
        <taxon>Capitellidae</taxon>
        <taxon>Capitella</taxon>
    </lineage>
</organism>
<dbReference type="EnsemblMetazoa" id="CapteT64958">
    <property type="protein sequence ID" value="CapteP64958"/>
    <property type="gene ID" value="CapteG64958"/>
</dbReference>
<evidence type="ECO:0000313" key="17">
    <source>
        <dbReference type="Proteomes" id="UP000014760"/>
    </source>
</evidence>
<dbReference type="InterPro" id="IPR001503">
    <property type="entry name" value="Glyco_trans_10"/>
</dbReference>
<evidence type="ECO:0000256" key="8">
    <source>
        <dbReference type="ARBA" id="ARBA00022989"/>
    </source>
</evidence>
<dbReference type="FunFam" id="3.40.50.11660:FF:000002">
    <property type="entry name" value="Alpha-(1,3)-fucosyltransferase"/>
    <property type="match status" value="1"/>
</dbReference>
<evidence type="ECO:0000259" key="13">
    <source>
        <dbReference type="Pfam" id="PF00852"/>
    </source>
</evidence>
<dbReference type="Gene3D" id="3.40.50.11660">
    <property type="entry name" value="Glycosyl transferase family 10, C-terminal domain"/>
    <property type="match status" value="1"/>
</dbReference>
<evidence type="ECO:0000256" key="7">
    <source>
        <dbReference type="ARBA" id="ARBA00022968"/>
    </source>
</evidence>
<dbReference type="EC" id="2.4.1.-" evidence="12"/>
<dbReference type="InterPro" id="IPR031481">
    <property type="entry name" value="Glyco_tran_10_N"/>
</dbReference>
<evidence type="ECO:0000256" key="2">
    <source>
        <dbReference type="ARBA" id="ARBA00004922"/>
    </source>
</evidence>
<comment type="similarity">
    <text evidence="3 12">Belongs to the glycosyltransferase 10 family.</text>
</comment>
<feature type="domain" description="Fucosyltransferase C-terminal" evidence="13">
    <location>
        <begin position="121"/>
        <end position="285"/>
    </location>
</feature>
<dbReference type="SUPFAM" id="SSF53756">
    <property type="entry name" value="UDP-Glycosyltransferase/glycogen phosphorylase"/>
    <property type="match status" value="1"/>
</dbReference>
<keyword evidence="4 12" id="KW-0328">Glycosyltransferase</keyword>
<dbReference type="EMBL" id="KB297695">
    <property type="protein sequence ID" value="ELU10217.1"/>
    <property type="molecule type" value="Genomic_DNA"/>
</dbReference>
<keyword evidence="5 12" id="KW-0808">Transferase</keyword>
<dbReference type="HOGENOM" id="CLU_032075_3_0_1"/>
<name>R7UVF1_CAPTE</name>
<keyword evidence="11" id="KW-0325">Glycoprotein</keyword>
<dbReference type="PANTHER" id="PTHR48438:SF1">
    <property type="entry name" value="ALPHA-(1,3)-FUCOSYLTRANSFERASE C-RELATED"/>
    <property type="match status" value="1"/>
</dbReference>
<dbReference type="InterPro" id="IPR055270">
    <property type="entry name" value="Glyco_tran_10_C"/>
</dbReference>
<evidence type="ECO:0000256" key="10">
    <source>
        <dbReference type="ARBA" id="ARBA00023136"/>
    </source>
</evidence>
<evidence type="ECO:0000256" key="4">
    <source>
        <dbReference type="ARBA" id="ARBA00022676"/>
    </source>
</evidence>
<protein>
    <recommendedName>
        <fullName evidence="12">Fucosyltransferase</fullName>
        <ecNumber evidence="12">2.4.1.-</ecNumber>
    </recommendedName>
</protein>
<evidence type="ECO:0000256" key="1">
    <source>
        <dbReference type="ARBA" id="ARBA00004323"/>
    </source>
</evidence>
<feature type="domain" description="Fucosyltransferase N-terminal" evidence="14">
    <location>
        <begin position="11"/>
        <end position="90"/>
    </location>
</feature>
<proteinExistence type="inferred from homology"/>
<evidence type="ECO:0000256" key="11">
    <source>
        <dbReference type="ARBA" id="ARBA00023180"/>
    </source>
</evidence>
<dbReference type="Pfam" id="PF00852">
    <property type="entry name" value="Glyco_transf_10"/>
    <property type="match status" value="1"/>
</dbReference>